<sequence length="56" mass="6344">MELCDPTLDNKFLEFMKSQSDNVVTAHVVMTFPQHDQSSNDSSFLGSAHQPNDWLC</sequence>
<keyword evidence="3" id="KW-1185">Reference proteome</keyword>
<gene>
    <name evidence="2" type="ORF">CEURO_LOCUS13534</name>
</gene>
<evidence type="ECO:0000256" key="1">
    <source>
        <dbReference type="SAM" id="MobiDB-lite"/>
    </source>
</evidence>
<protein>
    <submittedName>
        <fullName evidence="2">Uncharacterized protein</fullName>
    </submittedName>
</protein>
<evidence type="ECO:0000313" key="2">
    <source>
        <dbReference type="EMBL" id="CAH9096754.1"/>
    </source>
</evidence>
<comment type="caution">
    <text evidence="2">The sequence shown here is derived from an EMBL/GenBank/DDBJ whole genome shotgun (WGS) entry which is preliminary data.</text>
</comment>
<feature type="compositionally biased region" description="Polar residues" evidence="1">
    <location>
        <begin position="35"/>
        <end position="45"/>
    </location>
</feature>
<organism evidence="2 3">
    <name type="scientific">Cuscuta europaea</name>
    <name type="common">European dodder</name>
    <dbReference type="NCBI Taxonomy" id="41803"/>
    <lineage>
        <taxon>Eukaryota</taxon>
        <taxon>Viridiplantae</taxon>
        <taxon>Streptophyta</taxon>
        <taxon>Embryophyta</taxon>
        <taxon>Tracheophyta</taxon>
        <taxon>Spermatophyta</taxon>
        <taxon>Magnoliopsida</taxon>
        <taxon>eudicotyledons</taxon>
        <taxon>Gunneridae</taxon>
        <taxon>Pentapetalae</taxon>
        <taxon>asterids</taxon>
        <taxon>lamiids</taxon>
        <taxon>Solanales</taxon>
        <taxon>Convolvulaceae</taxon>
        <taxon>Cuscuteae</taxon>
        <taxon>Cuscuta</taxon>
        <taxon>Cuscuta subgen. Cuscuta</taxon>
    </lineage>
</organism>
<proteinExistence type="predicted"/>
<dbReference type="OrthoDB" id="10502210at2759"/>
<feature type="region of interest" description="Disordered" evidence="1">
    <location>
        <begin position="35"/>
        <end position="56"/>
    </location>
</feature>
<accession>A0A9P0ZF56</accession>
<dbReference type="EMBL" id="CAMAPE010000035">
    <property type="protein sequence ID" value="CAH9096754.1"/>
    <property type="molecule type" value="Genomic_DNA"/>
</dbReference>
<evidence type="ECO:0000313" key="3">
    <source>
        <dbReference type="Proteomes" id="UP001152484"/>
    </source>
</evidence>
<name>A0A9P0ZF56_CUSEU</name>
<reference evidence="2" key="1">
    <citation type="submission" date="2022-07" db="EMBL/GenBank/DDBJ databases">
        <authorList>
            <person name="Macas J."/>
            <person name="Novak P."/>
            <person name="Neumann P."/>
        </authorList>
    </citation>
    <scope>NUCLEOTIDE SEQUENCE</scope>
</reference>
<dbReference type="Proteomes" id="UP001152484">
    <property type="component" value="Unassembled WGS sequence"/>
</dbReference>
<dbReference type="AlphaFoldDB" id="A0A9P0ZF56"/>